<dbReference type="PANTHER" id="PTHR15020">
    <property type="entry name" value="FLAVIN REDUCTASE-RELATED"/>
    <property type="match status" value="1"/>
</dbReference>
<proteinExistence type="predicted"/>
<name>A0ABZ1IEF7_9PSEU</name>
<dbReference type="Proteomes" id="UP001330812">
    <property type="component" value="Chromosome"/>
</dbReference>
<gene>
    <name evidence="2" type="ORF">VSH64_10170</name>
</gene>
<evidence type="ECO:0000313" key="3">
    <source>
        <dbReference type="Proteomes" id="UP001330812"/>
    </source>
</evidence>
<keyword evidence="3" id="KW-1185">Reference proteome</keyword>
<dbReference type="InterPro" id="IPR016040">
    <property type="entry name" value="NAD(P)-bd_dom"/>
</dbReference>
<feature type="domain" description="NAD(P)-binding" evidence="1">
    <location>
        <begin position="7"/>
        <end position="191"/>
    </location>
</feature>
<dbReference type="InterPro" id="IPR036291">
    <property type="entry name" value="NAD(P)-bd_dom_sf"/>
</dbReference>
<protein>
    <submittedName>
        <fullName evidence="2">NAD(P)-binding oxidoreductase</fullName>
    </submittedName>
</protein>
<accession>A0ABZ1IEF7</accession>
<dbReference type="EMBL" id="CP142149">
    <property type="protein sequence ID" value="WSE32469.1"/>
    <property type="molecule type" value="Genomic_DNA"/>
</dbReference>
<dbReference type="PANTHER" id="PTHR15020:SF50">
    <property type="entry name" value="UPF0659 PROTEIN YMR090W"/>
    <property type="match status" value="1"/>
</dbReference>
<dbReference type="SUPFAM" id="SSF51735">
    <property type="entry name" value="NAD(P)-binding Rossmann-fold domains"/>
    <property type="match status" value="1"/>
</dbReference>
<dbReference type="Pfam" id="PF13460">
    <property type="entry name" value="NAD_binding_10"/>
    <property type="match status" value="1"/>
</dbReference>
<dbReference type="Gene3D" id="3.40.50.720">
    <property type="entry name" value="NAD(P)-binding Rossmann-like Domain"/>
    <property type="match status" value="1"/>
</dbReference>
<reference evidence="2 3" key="1">
    <citation type="journal article" date="2015" name="Int. J. Syst. Evol. Microbiol.">
        <title>Amycolatopsis rhabdoformis sp. nov., an actinomycete isolated from a tropical forest soil.</title>
        <authorList>
            <person name="Souza W.R."/>
            <person name="Silva R.E."/>
            <person name="Goodfellow M."/>
            <person name="Busarakam K."/>
            <person name="Figueiro F.S."/>
            <person name="Ferreira D."/>
            <person name="Rodrigues-Filho E."/>
            <person name="Moraes L.A.B."/>
            <person name="Zucchi T.D."/>
        </authorList>
    </citation>
    <scope>NUCLEOTIDE SEQUENCE [LARGE SCALE GENOMIC DNA]</scope>
    <source>
        <strain evidence="2 3">NCIMB 14900</strain>
    </source>
</reference>
<sequence>MKVLVLGGTGATGQLVVDQALAAGHWVRALVRSPEKLSGRAGSLEVVAGQATDPHDVGEAMSGVDAVISTLGATKGSVMTDATRAILAGAAVSGVRRIVVLSSFLVVRDRLSGPAGFMSKLAMDEMVRDKAAAEELLRASGLEWTIAHAVRLSNGRATGRATALPDSATLRARSTITRTDVAAWLLAALDDRATFARAVAIAG</sequence>
<evidence type="ECO:0000313" key="2">
    <source>
        <dbReference type="EMBL" id="WSE32469.1"/>
    </source>
</evidence>
<organism evidence="2 3">
    <name type="scientific">Amycolatopsis rhabdoformis</name>
    <dbReference type="NCBI Taxonomy" id="1448059"/>
    <lineage>
        <taxon>Bacteria</taxon>
        <taxon>Bacillati</taxon>
        <taxon>Actinomycetota</taxon>
        <taxon>Actinomycetes</taxon>
        <taxon>Pseudonocardiales</taxon>
        <taxon>Pseudonocardiaceae</taxon>
        <taxon>Amycolatopsis</taxon>
    </lineage>
</organism>
<evidence type="ECO:0000259" key="1">
    <source>
        <dbReference type="Pfam" id="PF13460"/>
    </source>
</evidence>
<dbReference type="RefSeq" id="WP_326835276.1">
    <property type="nucleotide sequence ID" value="NZ_CP142149.1"/>
</dbReference>